<dbReference type="EMBL" id="LSSN01005635">
    <property type="protein sequence ID" value="OMJ08939.1"/>
    <property type="molecule type" value="Genomic_DNA"/>
</dbReference>
<sequence>MTLFINFASDDVGDGSAITSFHTSDGTPSAPGALLLGVSRSSSVISDHKVQISVRCSPAWAAVEPSIVYVVYHLACGALIVPRPGRIRSFCMLEPSSKPQR</sequence>
<evidence type="ECO:0000313" key="1">
    <source>
        <dbReference type="EMBL" id="OMJ08939.1"/>
    </source>
</evidence>
<accession>A0A1R1X2U3</accession>
<name>A0A1R1X2U3_9FUNG</name>
<reference evidence="1 2" key="1">
    <citation type="submission" date="2017-01" db="EMBL/GenBank/DDBJ databases">
        <authorList>
            <person name="Mah S.A."/>
            <person name="Swanson W.J."/>
            <person name="Moy G.W."/>
            <person name="Vacquier V.D."/>
        </authorList>
    </citation>
    <scope>NUCLEOTIDE SEQUENCE [LARGE SCALE GENOMIC DNA]</scope>
    <source>
        <strain evidence="1 2">GSMNP</strain>
    </source>
</reference>
<dbReference type="AlphaFoldDB" id="A0A1R1X2U3"/>
<organism evidence="1 2">
    <name type="scientific">Smittium culicis</name>
    <dbReference type="NCBI Taxonomy" id="133412"/>
    <lineage>
        <taxon>Eukaryota</taxon>
        <taxon>Fungi</taxon>
        <taxon>Fungi incertae sedis</taxon>
        <taxon>Zoopagomycota</taxon>
        <taxon>Kickxellomycotina</taxon>
        <taxon>Harpellomycetes</taxon>
        <taxon>Harpellales</taxon>
        <taxon>Legeriomycetaceae</taxon>
        <taxon>Smittium</taxon>
    </lineage>
</organism>
<gene>
    <name evidence="1" type="ORF">AYI70_g11223</name>
</gene>
<evidence type="ECO:0000313" key="2">
    <source>
        <dbReference type="Proteomes" id="UP000187283"/>
    </source>
</evidence>
<proteinExistence type="predicted"/>
<comment type="caution">
    <text evidence="1">The sequence shown here is derived from an EMBL/GenBank/DDBJ whole genome shotgun (WGS) entry which is preliminary data.</text>
</comment>
<keyword evidence="2" id="KW-1185">Reference proteome</keyword>
<dbReference type="Proteomes" id="UP000187283">
    <property type="component" value="Unassembled WGS sequence"/>
</dbReference>
<protein>
    <submittedName>
        <fullName evidence="1">Uncharacterized protein</fullName>
    </submittedName>
</protein>